<dbReference type="AlphaFoldDB" id="Q16EF9"/>
<evidence type="ECO:0000313" key="2">
    <source>
        <dbReference type="EMBL" id="EAT32616.1"/>
    </source>
</evidence>
<organism evidence="2 3">
    <name type="scientific">Aedes aegypti</name>
    <name type="common">Yellowfever mosquito</name>
    <name type="synonym">Culex aegypti</name>
    <dbReference type="NCBI Taxonomy" id="7159"/>
    <lineage>
        <taxon>Eukaryota</taxon>
        <taxon>Metazoa</taxon>
        <taxon>Ecdysozoa</taxon>
        <taxon>Arthropoda</taxon>
        <taxon>Hexapoda</taxon>
        <taxon>Insecta</taxon>
        <taxon>Pterygota</taxon>
        <taxon>Neoptera</taxon>
        <taxon>Endopterygota</taxon>
        <taxon>Diptera</taxon>
        <taxon>Nematocera</taxon>
        <taxon>Culicoidea</taxon>
        <taxon>Culicidae</taxon>
        <taxon>Culicinae</taxon>
        <taxon>Aedini</taxon>
        <taxon>Aedes</taxon>
        <taxon>Stegomyia</taxon>
    </lineage>
</organism>
<sequence>LVSSAAESSSSSSPSSSSSSSSKPTSTSPNKNASAASTSDASDKTSTSSTTEPKEADSQIKVQNAVKSVNNDPSKVSTETSVKQSFQPSEASCYSKYDSKLIITKTNKTDKGGSDNKEKESLKLVLVPKKSDKNDAKIVYSKSDSKASKSPKQNNPSATVSFGDFKRLRSNDIRYSDYESSSGAGSTSTKVVATPSSKNGTVPGDDSKKIEIQNTKKHNKINDYNNPSDSSGKKISEDNSRNKVYGNGATTNQVGELAAAQQVCVAKSKHEKSKVSPRRESNGSPVAITAPAIVAAVSEKSEKSSELKCYVNLKKQTVVSPLSSSAELYRKEVPKLKIELPSLKTKITIPKPDTEKSPKSVHSSSTSSSAATSPTTSSSASGKSPMWPKPDDAVKSVDVPSIDIEEYAKTIGLKPVHKISTSDSGQKKKKKSSTSSSPDLSFHRKRKKAKHSKESGGKRRKLHAEISSQHDESLKMKVKLTEKPSKHERKPSEEITPKEPTKHNTEVTPSSSLPAPTAPPPPALSFPSPAAVPTTLLTPQKEDSSKVIDITKGDDDDDVKIIEQPTLDVWPMASENVTEKSTTPPVAIPSTASNRMVSTNSIPKPQQRMTAQSQQVFSPRHTPNYPPLLLPPSSISVTKMTDTVPQPMPVDNRPALEIVRIPSTAPVADKPQTSPKSTSVTPKASRPPPPTIPLIKIKKSASVPEQPTSPISPSVFQVTSSSTNSSSKLSTTCASHQDTGGALDLTTRANDDLIILEGSDSLTPKLNGNELKPKVEKRTDIDSSRLELINSLIQTSAASMIKAGSGVMAKLQSSIPGLKLPPEMIGFAITSSSNVIPKQTDSSPSSGSTMTTTTTAKSIPMPKLAEINRNRNPTVRQLNPSVRSIPNPSALAFRNQTIAISSSSATPAASFSSAVASIPSAGSTITSFSPTSLTTAARIMNVNMKTNTANATAGQKSSVNNNGIGSAVDTIPPIVSLSRTNTSTSISTYGMSKSTTTNGTGATNAVSNLNGNNIGSSKNDNVSSTSNGNGGGGKKTIEKVAAGLKAAADAAAVVSNGANSNRVSSSSSNGNASSGVSKN</sequence>
<feature type="compositionally biased region" description="Low complexity" evidence="1">
    <location>
        <begin position="1"/>
        <end position="51"/>
    </location>
</feature>
<feature type="compositionally biased region" description="Polar residues" evidence="1">
    <location>
        <begin position="1006"/>
        <end position="1022"/>
    </location>
</feature>
<feature type="compositionally biased region" description="Polar residues" evidence="1">
    <location>
        <begin position="178"/>
        <end position="200"/>
    </location>
</feature>
<feature type="compositionally biased region" description="Polar residues" evidence="1">
    <location>
        <begin position="703"/>
        <end position="718"/>
    </location>
</feature>
<dbReference type="eggNOG" id="KOG2660">
    <property type="taxonomic scope" value="Eukaryota"/>
</dbReference>
<name>Q16EF9_AEDAE</name>
<reference evidence="2" key="3">
    <citation type="submission" date="2012-09" db="EMBL/GenBank/DDBJ databases">
        <authorList>
            <consortium name="VectorBase"/>
        </authorList>
    </citation>
    <scope>NUCLEOTIDE SEQUENCE</scope>
    <source>
        <strain evidence="2">Liverpool</strain>
    </source>
</reference>
<proteinExistence type="predicted"/>
<reference evidence="2" key="1">
    <citation type="submission" date="2005-10" db="EMBL/GenBank/DDBJ databases">
        <authorList>
            <person name="Loftus B.J."/>
            <person name="Nene V.M."/>
            <person name="Hannick L.I."/>
            <person name="Bidwell S."/>
            <person name="Haas B."/>
            <person name="Amedeo P."/>
            <person name="Orvis J."/>
            <person name="Wortman J.R."/>
            <person name="White O.R."/>
            <person name="Salzberg S."/>
            <person name="Shumway M."/>
            <person name="Koo H."/>
            <person name="Zhao Y."/>
            <person name="Holmes M."/>
            <person name="Miller J."/>
            <person name="Schatz M."/>
            <person name="Pop M."/>
            <person name="Pai G."/>
            <person name="Utterback T."/>
            <person name="Rogers Y.-H."/>
            <person name="Kravitz S."/>
            <person name="Fraser C.M."/>
        </authorList>
    </citation>
    <scope>NUCLEOTIDE SEQUENCE</scope>
    <source>
        <strain evidence="2">Liverpool</strain>
    </source>
</reference>
<protein>
    <submittedName>
        <fullName evidence="2">AAEL015203-PA</fullName>
    </submittedName>
</protein>
<feature type="non-terminal residue" evidence="2">
    <location>
        <position position="1079"/>
    </location>
</feature>
<feature type="compositionally biased region" description="Low complexity" evidence="1">
    <location>
        <begin position="719"/>
        <end position="732"/>
    </location>
</feature>
<gene>
    <name evidence="2" type="ORF">AaeL_AAEL015203</name>
</gene>
<feature type="region of interest" description="Disordered" evidence="1">
    <location>
        <begin position="104"/>
        <end position="249"/>
    </location>
</feature>
<dbReference type="PaxDb" id="7159-AAEL015203-PA"/>
<dbReference type="OMA" id="TTCASHQ"/>
<feature type="region of interest" description="Disordered" evidence="1">
    <location>
        <begin position="1"/>
        <end position="92"/>
    </location>
</feature>
<dbReference type="VEuPathDB" id="VectorBase:AAEL011179"/>
<feature type="compositionally biased region" description="Basic and acidic residues" evidence="1">
    <location>
        <begin position="231"/>
        <end position="241"/>
    </location>
</feature>
<dbReference type="STRING" id="7159.Q16EF9"/>
<evidence type="ECO:0000256" key="1">
    <source>
        <dbReference type="SAM" id="MobiDB-lite"/>
    </source>
</evidence>
<feature type="compositionally biased region" description="Basic and acidic residues" evidence="1">
    <location>
        <begin position="107"/>
        <end position="122"/>
    </location>
</feature>
<feature type="compositionally biased region" description="Low complexity" evidence="1">
    <location>
        <begin position="995"/>
        <end position="1005"/>
    </location>
</feature>
<dbReference type="EMBL" id="CH478752">
    <property type="protein sequence ID" value="EAT32616.1"/>
    <property type="molecule type" value="Genomic_DNA"/>
</dbReference>
<evidence type="ECO:0000313" key="3">
    <source>
        <dbReference type="Proteomes" id="UP000682892"/>
    </source>
</evidence>
<feature type="region of interest" description="Disordered" evidence="1">
    <location>
        <begin position="663"/>
        <end position="741"/>
    </location>
</feature>
<feature type="compositionally biased region" description="Polar residues" evidence="1">
    <location>
        <begin position="575"/>
        <end position="617"/>
    </location>
</feature>
<feature type="region of interest" description="Disordered" evidence="1">
    <location>
        <begin position="993"/>
        <end position="1034"/>
    </location>
</feature>
<feature type="region of interest" description="Disordered" evidence="1">
    <location>
        <begin position="1056"/>
        <end position="1079"/>
    </location>
</feature>
<feature type="compositionally biased region" description="Basic and acidic residues" evidence="1">
    <location>
        <begin position="468"/>
        <end position="505"/>
    </location>
</feature>
<dbReference type="Proteomes" id="UP000682892">
    <property type="component" value="Unassembled WGS sequence"/>
</dbReference>
<feature type="region of interest" description="Disordered" evidence="1">
    <location>
        <begin position="340"/>
        <end position="552"/>
    </location>
</feature>
<feature type="region of interest" description="Disordered" evidence="1">
    <location>
        <begin position="574"/>
        <end position="627"/>
    </location>
</feature>
<feature type="non-terminal residue" evidence="2">
    <location>
        <position position="1"/>
    </location>
</feature>
<feature type="compositionally biased region" description="Basic and acidic residues" evidence="1">
    <location>
        <begin position="540"/>
        <end position="552"/>
    </location>
</feature>
<feature type="compositionally biased region" description="Polar residues" evidence="1">
    <location>
        <begin position="671"/>
        <end position="682"/>
    </location>
</feature>
<feature type="region of interest" description="Disordered" evidence="1">
    <location>
        <begin position="836"/>
        <end position="856"/>
    </location>
</feature>
<feature type="compositionally biased region" description="Basic and acidic residues" evidence="1">
    <location>
        <begin position="164"/>
        <end position="177"/>
    </location>
</feature>
<accession>Q16EF9</accession>
<feature type="compositionally biased region" description="Low complexity" evidence="1">
    <location>
        <begin position="360"/>
        <end position="385"/>
    </location>
</feature>
<reference evidence="2" key="2">
    <citation type="journal article" date="2007" name="Science">
        <title>Genome sequence of Aedes aegypti, a major arbovirus vector.</title>
        <authorList>
            <person name="Nene V."/>
            <person name="Wortman J.R."/>
            <person name="Lawson D."/>
            <person name="Haas B."/>
            <person name="Kodira C."/>
            <person name="Tu Z.J."/>
            <person name="Loftus B."/>
            <person name="Xi Z."/>
            <person name="Megy K."/>
            <person name="Grabherr M."/>
            <person name="Ren Q."/>
            <person name="Zdobnov E.M."/>
            <person name="Lobo N.F."/>
            <person name="Campbell K.S."/>
            <person name="Brown S.E."/>
            <person name="Bonaldo M.F."/>
            <person name="Zhu J."/>
            <person name="Sinkins S.P."/>
            <person name="Hogenkamp D.G."/>
            <person name="Amedeo P."/>
            <person name="Arensburger P."/>
            <person name="Atkinson P.W."/>
            <person name="Bidwell S."/>
            <person name="Biedler J."/>
            <person name="Birney E."/>
            <person name="Bruggner R.V."/>
            <person name="Costas J."/>
            <person name="Coy M.R."/>
            <person name="Crabtree J."/>
            <person name="Crawford M."/>
            <person name="Debruyn B."/>
            <person name="Decaprio D."/>
            <person name="Eiglmeier K."/>
            <person name="Eisenstadt E."/>
            <person name="El-Dorry H."/>
            <person name="Gelbart W.M."/>
            <person name="Gomes S.L."/>
            <person name="Hammond M."/>
            <person name="Hannick L.I."/>
            <person name="Hogan J.R."/>
            <person name="Holmes M.H."/>
            <person name="Jaffe D."/>
            <person name="Johnston J.S."/>
            <person name="Kennedy R.C."/>
            <person name="Koo H."/>
            <person name="Kravitz S."/>
            <person name="Kriventseva E.V."/>
            <person name="Kulp D."/>
            <person name="Labutti K."/>
            <person name="Lee E."/>
            <person name="Li S."/>
            <person name="Lovin D.D."/>
            <person name="Mao C."/>
            <person name="Mauceli E."/>
            <person name="Menck C.F."/>
            <person name="Miller J.R."/>
            <person name="Montgomery P."/>
            <person name="Mori A."/>
            <person name="Nascimento A.L."/>
            <person name="Naveira H.F."/>
            <person name="Nusbaum C."/>
            <person name="O'leary S."/>
            <person name="Orvis J."/>
            <person name="Pertea M."/>
            <person name="Quesneville H."/>
            <person name="Reidenbach K.R."/>
            <person name="Rogers Y.H."/>
            <person name="Roth C.W."/>
            <person name="Schneider J.R."/>
            <person name="Schatz M."/>
            <person name="Shumway M."/>
            <person name="Stanke M."/>
            <person name="Stinson E.O."/>
            <person name="Tubio J.M."/>
            <person name="Vanzee J.P."/>
            <person name="Verjovski-Almeida S."/>
            <person name="Werner D."/>
            <person name="White O."/>
            <person name="Wyder S."/>
            <person name="Zeng Q."/>
            <person name="Zhao Q."/>
            <person name="Zhao Y."/>
            <person name="Hill C.A."/>
            <person name="Raikhel A.S."/>
            <person name="Soares M.B."/>
            <person name="Knudson D.L."/>
            <person name="Lee N.H."/>
            <person name="Galagan J."/>
            <person name="Salzberg S.L."/>
            <person name="Paulsen I.T."/>
            <person name="Dimopoulos G."/>
            <person name="Collins F.H."/>
            <person name="Birren B."/>
            <person name="Fraser-Liggett C.M."/>
            <person name="Severson D.W."/>
        </authorList>
    </citation>
    <scope>NUCLEOTIDE SEQUENCE [LARGE SCALE GENOMIC DNA]</scope>
    <source>
        <strain evidence="2">Liverpool</strain>
    </source>
</reference>
<dbReference type="PhylomeDB" id="Q16EF9"/>
<feature type="compositionally biased region" description="Low complexity" evidence="1">
    <location>
        <begin position="840"/>
        <end position="856"/>
    </location>
</feature>
<feature type="compositionally biased region" description="Polar residues" evidence="1">
    <location>
        <begin position="60"/>
        <end position="92"/>
    </location>
</feature>